<dbReference type="GO" id="GO:0016020">
    <property type="term" value="C:membrane"/>
    <property type="evidence" value="ECO:0007669"/>
    <property type="project" value="UniProtKB-SubCell"/>
</dbReference>
<comment type="subcellular location">
    <subcellularLocation>
        <location evidence="1">Membrane</location>
        <topology evidence="1">Multi-pass membrane protein</topology>
    </subcellularLocation>
</comment>
<evidence type="ECO:0000256" key="1">
    <source>
        <dbReference type="ARBA" id="ARBA00004141"/>
    </source>
</evidence>
<sequence length="123" mass="14478">MEVHRKPLAARRWYHWHEPGTTKEEKWLIFKLDLNILTYLCLTFFVKYLDQTNVTNAFAAGMKTDLNMKGNELNWMTTWFNIGVILGAPASTLALTRINPRWWLPSCTTIWSLLVLFMYKATH</sequence>
<dbReference type="EMBL" id="JAAHCF010000453">
    <property type="protein sequence ID" value="KAK8143881.1"/>
    <property type="molecule type" value="Genomic_DNA"/>
</dbReference>
<dbReference type="SUPFAM" id="SSF103473">
    <property type="entry name" value="MFS general substrate transporter"/>
    <property type="match status" value="1"/>
</dbReference>
<dbReference type="AlphaFoldDB" id="A0AAW0RPX0"/>
<evidence type="ECO:0000256" key="2">
    <source>
        <dbReference type="ARBA" id="ARBA00022448"/>
    </source>
</evidence>
<evidence type="ECO:0000256" key="3">
    <source>
        <dbReference type="ARBA" id="ARBA00022692"/>
    </source>
</evidence>
<dbReference type="InterPro" id="IPR011701">
    <property type="entry name" value="MFS"/>
</dbReference>
<protein>
    <recommendedName>
        <fullName evidence="9">Allantoate permease</fullName>
    </recommendedName>
</protein>
<dbReference type="Proteomes" id="UP001397290">
    <property type="component" value="Unassembled WGS sequence"/>
</dbReference>
<evidence type="ECO:0000313" key="7">
    <source>
        <dbReference type="EMBL" id="KAK8143881.1"/>
    </source>
</evidence>
<feature type="transmembrane region" description="Helical" evidence="6">
    <location>
        <begin position="102"/>
        <end position="119"/>
    </location>
</feature>
<evidence type="ECO:0000313" key="8">
    <source>
        <dbReference type="Proteomes" id="UP001397290"/>
    </source>
</evidence>
<keyword evidence="2" id="KW-0813">Transport</keyword>
<dbReference type="Pfam" id="PF07690">
    <property type="entry name" value="MFS_1"/>
    <property type="match status" value="1"/>
</dbReference>
<dbReference type="GO" id="GO:0022857">
    <property type="term" value="F:transmembrane transporter activity"/>
    <property type="evidence" value="ECO:0007669"/>
    <property type="project" value="InterPro"/>
</dbReference>
<comment type="caution">
    <text evidence="7">The sequence shown here is derived from an EMBL/GenBank/DDBJ whole genome shotgun (WGS) entry which is preliminary data.</text>
</comment>
<reference evidence="7 8" key="1">
    <citation type="submission" date="2020-02" db="EMBL/GenBank/DDBJ databases">
        <title>Comparative genomics of the hypocrealean fungal genus Beauvera.</title>
        <authorList>
            <person name="Showalter D.N."/>
            <person name="Bushley K.E."/>
            <person name="Rehner S.A."/>
        </authorList>
    </citation>
    <scope>NUCLEOTIDE SEQUENCE [LARGE SCALE GENOMIC DNA]</scope>
    <source>
        <strain evidence="7 8">ARSEF4384</strain>
    </source>
</reference>
<name>A0AAW0RPX0_9HYPO</name>
<keyword evidence="4 6" id="KW-1133">Transmembrane helix</keyword>
<evidence type="ECO:0000256" key="6">
    <source>
        <dbReference type="SAM" id="Phobius"/>
    </source>
</evidence>
<proteinExistence type="predicted"/>
<evidence type="ECO:0000256" key="4">
    <source>
        <dbReference type="ARBA" id="ARBA00022989"/>
    </source>
</evidence>
<keyword evidence="5 6" id="KW-0472">Membrane</keyword>
<keyword evidence="8" id="KW-1185">Reference proteome</keyword>
<feature type="transmembrane region" description="Helical" evidence="6">
    <location>
        <begin position="78"/>
        <end position="96"/>
    </location>
</feature>
<feature type="non-terminal residue" evidence="7">
    <location>
        <position position="123"/>
    </location>
</feature>
<accession>A0AAW0RPX0</accession>
<evidence type="ECO:0008006" key="9">
    <source>
        <dbReference type="Google" id="ProtNLM"/>
    </source>
</evidence>
<dbReference type="PANTHER" id="PTHR43791">
    <property type="entry name" value="PERMEASE-RELATED"/>
    <property type="match status" value="1"/>
</dbReference>
<evidence type="ECO:0000256" key="5">
    <source>
        <dbReference type="ARBA" id="ARBA00023136"/>
    </source>
</evidence>
<dbReference type="InterPro" id="IPR036259">
    <property type="entry name" value="MFS_trans_sf"/>
</dbReference>
<dbReference type="PANTHER" id="PTHR43791:SF39">
    <property type="entry name" value="TRANSPORTER LIZ1_SEO1, PUTATIVE (AFU_ORTHOLOGUE AFUA_3G00980)-RELATED"/>
    <property type="match status" value="1"/>
</dbReference>
<organism evidence="7 8">
    <name type="scientific">Beauveria asiatica</name>
    <dbReference type="NCBI Taxonomy" id="1069075"/>
    <lineage>
        <taxon>Eukaryota</taxon>
        <taxon>Fungi</taxon>
        <taxon>Dikarya</taxon>
        <taxon>Ascomycota</taxon>
        <taxon>Pezizomycotina</taxon>
        <taxon>Sordariomycetes</taxon>
        <taxon>Hypocreomycetidae</taxon>
        <taxon>Hypocreales</taxon>
        <taxon>Cordycipitaceae</taxon>
        <taxon>Beauveria</taxon>
    </lineage>
</organism>
<keyword evidence="3 6" id="KW-0812">Transmembrane</keyword>
<dbReference type="Gene3D" id="1.20.1250.20">
    <property type="entry name" value="MFS general substrate transporter like domains"/>
    <property type="match status" value="1"/>
</dbReference>
<gene>
    <name evidence="7" type="ORF">G3M48_006630</name>
</gene>